<dbReference type="STRING" id="1406858.GCA_000710895_03161"/>
<evidence type="ECO:0000313" key="1">
    <source>
        <dbReference type="EMBL" id="SUA74438.1"/>
    </source>
</evidence>
<dbReference type="EMBL" id="UGRY01000002">
    <property type="protein sequence ID" value="SUA74438.1"/>
    <property type="molecule type" value="Genomic_DNA"/>
</dbReference>
<reference evidence="1 2" key="1">
    <citation type="submission" date="2018-06" db="EMBL/GenBank/DDBJ databases">
        <authorList>
            <consortium name="Pathogen Informatics"/>
            <person name="Doyle S."/>
        </authorList>
    </citation>
    <scope>NUCLEOTIDE SEQUENCE [LARGE SCALE GENOMIC DNA]</scope>
    <source>
        <strain evidence="1 2">NCTC1934</strain>
    </source>
</reference>
<proteinExistence type="predicted"/>
<name>A0A378YC57_9NOCA</name>
<keyword evidence="2" id="KW-1185">Reference proteome</keyword>
<organism evidence="1 2">
    <name type="scientific">Nocardia otitidiscaviarum</name>
    <dbReference type="NCBI Taxonomy" id="1823"/>
    <lineage>
        <taxon>Bacteria</taxon>
        <taxon>Bacillati</taxon>
        <taxon>Actinomycetota</taxon>
        <taxon>Actinomycetes</taxon>
        <taxon>Mycobacteriales</taxon>
        <taxon>Nocardiaceae</taxon>
        <taxon>Nocardia</taxon>
    </lineage>
</organism>
<evidence type="ECO:0008006" key="3">
    <source>
        <dbReference type="Google" id="ProtNLM"/>
    </source>
</evidence>
<dbReference type="OrthoDB" id="3711227at2"/>
<accession>A0A378YC57</accession>
<protein>
    <recommendedName>
        <fullName evidence="3">Asp23/Gls24 family envelope stress response protein</fullName>
    </recommendedName>
</protein>
<dbReference type="AlphaFoldDB" id="A0A378YC57"/>
<dbReference type="Proteomes" id="UP000255467">
    <property type="component" value="Unassembled WGS sequence"/>
</dbReference>
<gene>
    <name evidence="1" type="ORF">NCTC1934_01587</name>
</gene>
<evidence type="ECO:0000313" key="2">
    <source>
        <dbReference type="Proteomes" id="UP000255467"/>
    </source>
</evidence>
<sequence length="197" mass="21497">MAMTDVTDTDEDYLLPCGRGMEQVWRRLDAVQSGNADAHEARCADCRAARESLLALREATQELIDEPEPTPPDLFGRIMFAVRAEVRRGQTLELPTELPGTVEVSEQAVAVVIRYAADSVPGVRARRCRMRSVGTGPDGANIVRVTLSIAVRMRGGSLEGIVPLVRQRVAAAVSARAGLLLGRLDVTVDDVYQDRDR</sequence>